<proteinExistence type="predicted"/>
<dbReference type="GO" id="GO:0003887">
    <property type="term" value="F:DNA-directed DNA polymerase activity"/>
    <property type="evidence" value="ECO:0007669"/>
    <property type="project" value="UniProtKB-KW"/>
</dbReference>
<keyword evidence="3" id="KW-1185">Reference proteome</keyword>
<dbReference type="Pfam" id="PF03603">
    <property type="entry name" value="DNA_III_psi"/>
    <property type="match status" value="1"/>
</dbReference>
<sequence length="139" mass="16800">MNRRDLLLQQMNIDQWVLTKPQVLKGDAQIRLAGDIKFVVVCEEDQQKSQLFQDILHTLQLTSKEYQWLNEEQAHRLIFQHQPIFLLILSDEQAVRLRKKLTNQIAWHYPSWQSLQQPETKRHFWQQIEPICTHFEENL</sequence>
<evidence type="ECO:0000256" key="1">
    <source>
        <dbReference type="PIRNR" id="PIRNR029225"/>
    </source>
</evidence>
<gene>
    <name evidence="2" type="ORF">EDC46_0913</name>
</gene>
<name>A0A3N4VKU3_9PAST</name>
<keyword evidence="1" id="KW-0548">Nucleotidyltransferase</keyword>
<dbReference type="InterPro" id="IPR004615">
    <property type="entry name" value="DNA_pol_III_psi"/>
</dbReference>
<keyword evidence="1" id="KW-0235">DNA replication</keyword>
<evidence type="ECO:0000313" key="2">
    <source>
        <dbReference type="EMBL" id="RPE83712.1"/>
    </source>
</evidence>
<protein>
    <recommendedName>
        <fullName evidence="1">DNA polymerase III subunit psi</fullName>
    </recommendedName>
</protein>
<dbReference type="OrthoDB" id="5682636at2"/>
<keyword evidence="1" id="KW-0239">DNA-directed DNA polymerase</keyword>
<accession>A0A3N4VKU3</accession>
<dbReference type="RefSeq" id="WP_124211086.1">
    <property type="nucleotide sequence ID" value="NZ_CP016615.1"/>
</dbReference>
<dbReference type="EMBL" id="RKQP01000002">
    <property type="protein sequence ID" value="RPE83712.1"/>
    <property type="molecule type" value="Genomic_DNA"/>
</dbReference>
<keyword evidence="1" id="KW-0808">Transferase</keyword>
<dbReference type="PIRSF" id="PIRSF029225">
    <property type="entry name" value="DNA_pol_III_psi"/>
    <property type="match status" value="1"/>
</dbReference>
<dbReference type="Gene3D" id="3.40.50.10220">
    <property type="entry name" value="DNA polymerase III, psi subunit"/>
    <property type="match status" value="1"/>
</dbReference>
<dbReference type="GO" id="GO:0006260">
    <property type="term" value="P:DNA replication"/>
    <property type="evidence" value="ECO:0007669"/>
    <property type="project" value="UniProtKB-KW"/>
</dbReference>
<comment type="caution">
    <text evidence="2">The sequence shown here is derived from an EMBL/GenBank/DDBJ whole genome shotgun (WGS) entry which is preliminary data.</text>
</comment>
<dbReference type="SUPFAM" id="SSF102220">
    <property type="entry name" value="DNA polymerase III psi subunit"/>
    <property type="match status" value="1"/>
</dbReference>
<dbReference type="GO" id="GO:0008408">
    <property type="term" value="F:3'-5' exonuclease activity"/>
    <property type="evidence" value="ECO:0007669"/>
    <property type="project" value="InterPro"/>
</dbReference>
<dbReference type="AlphaFoldDB" id="A0A3N4VKU3"/>
<reference evidence="2 3" key="1">
    <citation type="submission" date="2018-11" db="EMBL/GenBank/DDBJ databases">
        <title>Genomic Encyclopedia of Type Strains, Phase IV (KMG-IV): sequencing the most valuable type-strain genomes for metagenomic binning, comparative biology and taxonomic classification.</title>
        <authorList>
            <person name="Goeker M."/>
        </authorList>
    </citation>
    <scope>NUCLEOTIDE SEQUENCE [LARGE SCALE GENOMIC DNA]</scope>
    <source>
        <strain evidence="2 3">DSM 27238</strain>
    </source>
</reference>
<dbReference type="InterPro" id="IPR036654">
    <property type="entry name" value="DNA_pol_III_psi_sf"/>
</dbReference>
<organism evidence="2 3">
    <name type="scientific">Vespertiliibacter pulmonis</name>
    <dbReference type="NCBI Taxonomy" id="1443036"/>
    <lineage>
        <taxon>Bacteria</taxon>
        <taxon>Pseudomonadati</taxon>
        <taxon>Pseudomonadota</taxon>
        <taxon>Gammaproteobacteria</taxon>
        <taxon>Pasteurellales</taxon>
        <taxon>Pasteurellaceae</taxon>
        <taxon>Vespertiliibacter</taxon>
    </lineage>
</organism>
<comment type="function">
    <text evidence="1">Part of the beta sliding clamp loading complex, which hydrolyzes ATP to load the beta clamp onto primed DNA to form the DNA replication pre-initiation complex. DNA polymerase III is a complex, multichain enzyme responsible for most of the replicative synthesis in bacteria. This DNA polymerase also exhibits 3' to 5' exonuclease activity.</text>
</comment>
<dbReference type="Proteomes" id="UP000281691">
    <property type="component" value="Unassembled WGS sequence"/>
</dbReference>
<evidence type="ECO:0000313" key="3">
    <source>
        <dbReference type="Proteomes" id="UP000281691"/>
    </source>
</evidence>